<gene>
    <name evidence="3" type="ORF">H6A12_00075</name>
</gene>
<organism evidence="3 4">
    <name type="scientific">Merdimmobilis hominis</name>
    <dbReference type="NCBI Taxonomy" id="2897707"/>
    <lineage>
        <taxon>Bacteria</taxon>
        <taxon>Bacillati</taxon>
        <taxon>Bacillota</taxon>
        <taxon>Clostridia</taxon>
        <taxon>Eubacteriales</taxon>
        <taxon>Oscillospiraceae</taxon>
        <taxon>Merdimmobilis</taxon>
    </lineage>
</organism>
<evidence type="ECO:0000256" key="1">
    <source>
        <dbReference type="ARBA" id="ARBA00022829"/>
    </source>
</evidence>
<dbReference type="PANTHER" id="PTHR33969:SF2">
    <property type="entry name" value="SEGREGATION AND CONDENSATION PROTEIN A"/>
    <property type="match status" value="1"/>
</dbReference>
<sequence>MEEPLQFKLEGFEGPLDLLLHLIAKHKLDIQNIEITILLTQYLDYIGQMKRANMEIAASFLAMAARLVYIKTASLLPKYEEESEQLKRELSGQLIEYQLLKEVVQKMQQRYQDGIYVRLPMEIKADQTYSLTHDSTLLAAAYLAAAGRGKRRLPPPRAAFSGIVSRRIVPVESRILYVLDRLYREDFIPYETFFESGDRSERVATFLAMLELIKTGRICVSDDNKTVYFAPGQPPQEKEAQIYDD</sequence>
<dbReference type="GO" id="GO:0007059">
    <property type="term" value="P:chromosome segregation"/>
    <property type="evidence" value="ECO:0007669"/>
    <property type="project" value="UniProtKB-KW"/>
</dbReference>
<reference evidence="3" key="1">
    <citation type="submission" date="2020-08" db="EMBL/GenBank/DDBJ databases">
        <authorList>
            <person name="Cejkova D."/>
            <person name="Kubasova T."/>
            <person name="Jahodarova E."/>
            <person name="Rychlik I."/>
        </authorList>
    </citation>
    <scope>NUCLEOTIDE SEQUENCE</scope>
    <source>
        <strain evidence="3">An559</strain>
    </source>
</reference>
<keyword evidence="4" id="KW-1185">Reference proteome</keyword>
<name>A0A939BCW0_9FIRM</name>
<accession>A0A939BCW0</accession>
<dbReference type="Proteomes" id="UP000774750">
    <property type="component" value="Unassembled WGS sequence"/>
</dbReference>
<dbReference type="RefSeq" id="WP_204443471.1">
    <property type="nucleotide sequence ID" value="NZ_JACJKY010000001.1"/>
</dbReference>
<evidence type="ECO:0000256" key="2">
    <source>
        <dbReference type="ARBA" id="ARBA00044777"/>
    </source>
</evidence>
<reference evidence="3" key="2">
    <citation type="journal article" date="2021" name="Sci. Rep.">
        <title>The distribution of antibiotic resistance genes in chicken gut microbiota commensals.</title>
        <authorList>
            <person name="Juricova H."/>
            <person name="Matiasovicova J."/>
            <person name="Kubasova T."/>
            <person name="Cejkova D."/>
            <person name="Rychlik I."/>
        </authorList>
    </citation>
    <scope>NUCLEOTIDE SEQUENCE</scope>
    <source>
        <strain evidence="3">An559</strain>
    </source>
</reference>
<protein>
    <recommendedName>
        <fullName evidence="2">Segregation and condensation protein A</fullName>
    </recommendedName>
</protein>
<dbReference type="PANTHER" id="PTHR33969">
    <property type="entry name" value="SEGREGATION AND CONDENSATION PROTEIN A"/>
    <property type="match status" value="1"/>
</dbReference>
<dbReference type="Gene3D" id="6.10.250.2410">
    <property type="match status" value="1"/>
</dbReference>
<proteinExistence type="predicted"/>
<comment type="caution">
    <text evidence="3">The sequence shown here is derived from an EMBL/GenBank/DDBJ whole genome shotgun (WGS) entry which is preliminary data.</text>
</comment>
<dbReference type="EMBL" id="JACJKY010000001">
    <property type="protein sequence ID" value="MBM6919570.1"/>
    <property type="molecule type" value="Genomic_DNA"/>
</dbReference>
<dbReference type="InterPro" id="IPR003768">
    <property type="entry name" value="ScpA"/>
</dbReference>
<keyword evidence="1" id="KW-0159">Chromosome partition</keyword>
<dbReference type="Pfam" id="PF02616">
    <property type="entry name" value="SMC_ScpA"/>
    <property type="match status" value="1"/>
</dbReference>
<dbReference type="AlphaFoldDB" id="A0A939BCW0"/>
<evidence type="ECO:0000313" key="4">
    <source>
        <dbReference type="Proteomes" id="UP000774750"/>
    </source>
</evidence>
<evidence type="ECO:0000313" key="3">
    <source>
        <dbReference type="EMBL" id="MBM6919570.1"/>
    </source>
</evidence>